<dbReference type="SUPFAM" id="SSF52058">
    <property type="entry name" value="L domain-like"/>
    <property type="match status" value="1"/>
</dbReference>
<reference evidence="2" key="1">
    <citation type="submission" date="2023-02" db="EMBL/GenBank/DDBJ databases">
        <title>Genome of toxic invasive species Heracleum sosnowskyi carries increased number of genes despite the absence of recent whole-genome duplications.</title>
        <authorList>
            <person name="Schelkunov M."/>
            <person name="Shtratnikova V."/>
            <person name="Makarenko M."/>
            <person name="Klepikova A."/>
            <person name="Omelchenko D."/>
            <person name="Novikova G."/>
            <person name="Obukhova E."/>
            <person name="Bogdanov V."/>
            <person name="Penin A."/>
            <person name="Logacheva M."/>
        </authorList>
    </citation>
    <scope>NUCLEOTIDE SEQUENCE</scope>
    <source>
        <strain evidence="2">Hsosn_3</strain>
        <tissue evidence="2">Leaf</tissue>
    </source>
</reference>
<feature type="compositionally biased region" description="Polar residues" evidence="1">
    <location>
        <begin position="29"/>
        <end position="49"/>
    </location>
</feature>
<keyword evidence="3" id="KW-1185">Reference proteome</keyword>
<evidence type="ECO:0000256" key="1">
    <source>
        <dbReference type="SAM" id="MobiDB-lite"/>
    </source>
</evidence>
<proteinExistence type="predicted"/>
<dbReference type="Gene3D" id="3.80.10.10">
    <property type="entry name" value="Ribonuclease Inhibitor"/>
    <property type="match status" value="1"/>
</dbReference>
<accession>A0AAD8N5J6</accession>
<evidence type="ECO:0000313" key="2">
    <source>
        <dbReference type="EMBL" id="KAK1397564.1"/>
    </source>
</evidence>
<feature type="region of interest" description="Disordered" evidence="1">
    <location>
        <begin position="29"/>
        <end position="51"/>
    </location>
</feature>
<gene>
    <name evidence="2" type="ORF">POM88_007427</name>
</gene>
<name>A0AAD8N5J6_9APIA</name>
<evidence type="ECO:0000313" key="3">
    <source>
        <dbReference type="Proteomes" id="UP001237642"/>
    </source>
</evidence>
<dbReference type="Proteomes" id="UP001237642">
    <property type="component" value="Unassembled WGS sequence"/>
</dbReference>
<dbReference type="EMBL" id="JAUIZM010000002">
    <property type="protein sequence ID" value="KAK1397564.1"/>
    <property type="molecule type" value="Genomic_DNA"/>
</dbReference>
<dbReference type="Pfam" id="PF00560">
    <property type="entry name" value="LRR_1"/>
    <property type="match status" value="2"/>
</dbReference>
<dbReference type="AlphaFoldDB" id="A0AAD8N5J6"/>
<dbReference type="PANTHER" id="PTHR46422:SF6">
    <property type="entry name" value="SERINE_THREONINE-PROTEIN PHOSPHATASE BSL1"/>
    <property type="match status" value="1"/>
</dbReference>
<dbReference type="InterPro" id="IPR032675">
    <property type="entry name" value="LRR_dom_sf"/>
</dbReference>
<sequence length="196" mass="21337">MVAKLVEASAAEAEAANAVWQAAQSSSGFSEGTKVLSNNTQAAETTSDSIDTEADVRLHPRAVVVSKETVGSLGGMVRQLSVDQFEIESRRIVPLHDLSYPTKKFTRQKSPQGLHKKDYITYLYTLSYTGTISTINQDLSYNFLNGSIPESLGQLTLLHELNLNGNSLHGRVPAALGRRPNLRMLFLVGVNELGGY</sequence>
<dbReference type="PANTHER" id="PTHR46422">
    <property type="entry name" value="SERINE/THREONINE-PROTEIN PHOSPHATASE BSL3"/>
    <property type="match status" value="1"/>
</dbReference>
<organism evidence="2 3">
    <name type="scientific">Heracleum sosnowskyi</name>
    <dbReference type="NCBI Taxonomy" id="360622"/>
    <lineage>
        <taxon>Eukaryota</taxon>
        <taxon>Viridiplantae</taxon>
        <taxon>Streptophyta</taxon>
        <taxon>Embryophyta</taxon>
        <taxon>Tracheophyta</taxon>
        <taxon>Spermatophyta</taxon>
        <taxon>Magnoliopsida</taxon>
        <taxon>eudicotyledons</taxon>
        <taxon>Gunneridae</taxon>
        <taxon>Pentapetalae</taxon>
        <taxon>asterids</taxon>
        <taxon>campanulids</taxon>
        <taxon>Apiales</taxon>
        <taxon>Apiaceae</taxon>
        <taxon>Apioideae</taxon>
        <taxon>apioid superclade</taxon>
        <taxon>Tordylieae</taxon>
        <taxon>Tordyliinae</taxon>
        <taxon>Heracleum</taxon>
    </lineage>
</organism>
<comment type="caution">
    <text evidence="2">The sequence shown here is derived from an EMBL/GenBank/DDBJ whole genome shotgun (WGS) entry which is preliminary data.</text>
</comment>
<protein>
    <submittedName>
        <fullName evidence="2">Uncharacterized protein</fullName>
    </submittedName>
</protein>
<reference evidence="2" key="2">
    <citation type="submission" date="2023-05" db="EMBL/GenBank/DDBJ databases">
        <authorList>
            <person name="Schelkunov M.I."/>
        </authorList>
    </citation>
    <scope>NUCLEOTIDE SEQUENCE</scope>
    <source>
        <strain evidence="2">Hsosn_3</strain>
        <tissue evidence="2">Leaf</tissue>
    </source>
</reference>
<dbReference type="InterPro" id="IPR001611">
    <property type="entry name" value="Leu-rich_rpt"/>
</dbReference>